<dbReference type="InterPro" id="IPR002423">
    <property type="entry name" value="Cpn60/GroEL/TCP-1"/>
</dbReference>
<dbReference type="Proteomes" id="UP000018721">
    <property type="component" value="Unassembled WGS sequence"/>
</dbReference>
<dbReference type="InterPro" id="IPR042619">
    <property type="entry name" value="BBS10"/>
</dbReference>
<dbReference type="EMBL" id="ANIZ01000983">
    <property type="protein sequence ID" value="ETI50693.1"/>
    <property type="molecule type" value="Genomic_DNA"/>
</dbReference>
<dbReference type="GO" id="GO:0051131">
    <property type="term" value="P:chaperone-mediated protein complex assembly"/>
    <property type="evidence" value="ECO:0007669"/>
    <property type="project" value="InterPro"/>
</dbReference>
<dbReference type="PANTHER" id="PTHR14667:SF2">
    <property type="entry name" value="BARDET-BIEDL SYNDROME 10 PROTEIN"/>
    <property type="match status" value="1"/>
</dbReference>
<dbReference type="Gene3D" id="3.50.7.10">
    <property type="entry name" value="GroEL"/>
    <property type="match status" value="1"/>
</dbReference>
<comment type="caution">
    <text evidence="1">The sequence shown here is derived from an EMBL/GenBank/DDBJ whole genome shotgun (WGS) entry which is preliminary data.</text>
</comment>
<accession>V9FIS5</accession>
<dbReference type="Pfam" id="PF00118">
    <property type="entry name" value="Cpn60_TCP1"/>
    <property type="match status" value="1"/>
</dbReference>
<evidence type="ECO:0000313" key="1">
    <source>
        <dbReference type="EMBL" id="ETI50693.1"/>
    </source>
</evidence>
<protein>
    <submittedName>
        <fullName evidence="1">Uncharacterized protein</fullName>
    </submittedName>
</protein>
<gene>
    <name evidence="1" type="ORF">F443_05824</name>
</gene>
<organism evidence="1 2">
    <name type="scientific">Phytophthora nicotianae P1569</name>
    <dbReference type="NCBI Taxonomy" id="1317065"/>
    <lineage>
        <taxon>Eukaryota</taxon>
        <taxon>Sar</taxon>
        <taxon>Stramenopiles</taxon>
        <taxon>Oomycota</taxon>
        <taxon>Peronosporomycetes</taxon>
        <taxon>Peronosporales</taxon>
        <taxon>Peronosporaceae</taxon>
        <taxon>Phytophthora</taxon>
    </lineage>
</organism>
<dbReference type="HOGENOM" id="CLU_435150_0_0_1"/>
<keyword evidence="2" id="KW-1185">Reference proteome</keyword>
<dbReference type="SUPFAM" id="SSF52029">
    <property type="entry name" value="GroEL apical domain-like"/>
    <property type="match status" value="1"/>
</dbReference>
<dbReference type="InterPro" id="IPR027409">
    <property type="entry name" value="GroEL-like_apical_dom_sf"/>
</dbReference>
<dbReference type="InterPro" id="IPR027410">
    <property type="entry name" value="TCP-1-like_intermed_sf"/>
</dbReference>
<dbReference type="GO" id="GO:0005524">
    <property type="term" value="F:ATP binding"/>
    <property type="evidence" value="ECO:0007669"/>
    <property type="project" value="InterPro"/>
</dbReference>
<dbReference type="eggNOG" id="ENOG502S1IV">
    <property type="taxonomic scope" value="Eukaryota"/>
</dbReference>
<dbReference type="InterPro" id="IPR027413">
    <property type="entry name" value="GROEL-like_equatorial_sf"/>
</dbReference>
<reference evidence="1 2" key="1">
    <citation type="submission" date="2013-11" db="EMBL/GenBank/DDBJ databases">
        <title>The Genome Sequence of Phytophthora parasitica P1569.</title>
        <authorList>
            <consortium name="The Broad Institute Genomics Platform"/>
            <person name="Russ C."/>
            <person name="Tyler B."/>
            <person name="Panabieres F."/>
            <person name="Shan W."/>
            <person name="Tripathy S."/>
            <person name="Grunwald N."/>
            <person name="Machado M."/>
            <person name="Johnson C.S."/>
            <person name="Arredondo F."/>
            <person name="Hong C."/>
            <person name="Coffey M."/>
            <person name="Young S.K."/>
            <person name="Zeng Q."/>
            <person name="Gargeya S."/>
            <person name="Fitzgerald M."/>
            <person name="Abouelleil A."/>
            <person name="Alvarado L."/>
            <person name="Chapman S.B."/>
            <person name="Gainer-Dewar J."/>
            <person name="Goldberg J."/>
            <person name="Griggs A."/>
            <person name="Gujja S."/>
            <person name="Hansen M."/>
            <person name="Howarth C."/>
            <person name="Imamovic A."/>
            <person name="Ireland A."/>
            <person name="Larimer J."/>
            <person name="McCowan C."/>
            <person name="Murphy C."/>
            <person name="Pearson M."/>
            <person name="Poon T.W."/>
            <person name="Priest M."/>
            <person name="Roberts A."/>
            <person name="Saif S."/>
            <person name="Shea T."/>
            <person name="Sykes S."/>
            <person name="Wortman J."/>
            <person name="Nusbaum C."/>
            <person name="Birren B."/>
        </authorList>
    </citation>
    <scope>NUCLEOTIDE SEQUENCE [LARGE SCALE GENOMIC DNA]</scope>
    <source>
        <strain evidence="1 2">P1569</strain>
    </source>
</reference>
<dbReference type="Gene3D" id="3.30.260.10">
    <property type="entry name" value="TCP-1-like chaperonin intermediate domain"/>
    <property type="match status" value="1"/>
</dbReference>
<dbReference type="PANTHER" id="PTHR14667">
    <property type="entry name" value="BARDET-BIEDL SYNDROME 10 PROTEIN"/>
    <property type="match status" value="1"/>
</dbReference>
<dbReference type="AlphaFoldDB" id="V9FIS5"/>
<dbReference type="Gene3D" id="1.10.560.10">
    <property type="entry name" value="GroEL-like equatorial domain"/>
    <property type="match status" value="1"/>
</dbReference>
<proteinExistence type="predicted"/>
<evidence type="ECO:0000313" key="2">
    <source>
        <dbReference type="Proteomes" id="UP000018721"/>
    </source>
</evidence>
<dbReference type="SUPFAM" id="SSF48592">
    <property type="entry name" value="GroEL equatorial domain-like"/>
    <property type="match status" value="1"/>
</dbReference>
<name>V9FIS5_PHYNI</name>
<sequence>MMTFAAELERVTEELAALCRRSFGPCGEETLLFRPPDAPIVTGEGHAILAAWKRGLDSDDPLAVFLLTAANGVHQQLGDASSEFILLVDAAVGRVTGRLRREKNAWSVVDRARLSRAYGELKWELQREMETPSSTLCDLKLAVPIELDAKTMQPSQKFRDASANILASALRGVLGEQSVEFVVDLVLKWFFSASLGRKLDAAENTGRLLFRRVQQFLKCAPDAIIFMAAPSVYSSYVVPSDEFILKKSVVASQPPGILDRCQGTVRFACFTCSLSLSTGSNNVEFATSTDEELFTAHDAAQLFISKFVRRLHDAFHIQLIVSVEALDDSVIATCTRQDIACVQLAEPEDVEALCIRAGIFPLASVFDDIEETGYIGVCMNGVTQVRFQQQACIRLCGLSRSSNQLKGKLNSEHRLEEIVTPQLLIHAPTKGVHKQYYSAIVKSLRVLRSWWEPVDNSVSVLYSCRGGGATELAIAQWLREESETISSDPVMFSLAREIFAHALVEIVSVLRNNLTETSSSGNDERSVGNQRQVLLDALSNMKLTDQQKHAKEYTGYILDYSQVIETPAGPIQIPELVFDDPTAFGLVHPWRRIDTLLFLVLQTLEQLLRIDKVFPKTPADKTK</sequence>
<dbReference type="OrthoDB" id="77816at2759"/>